<organism evidence="3 4">
    <name type="scientific">Caenorhabditis tropicalis</name>
    <dbReference type="NCBI Taxonomy" id="1561998"/>
    <lineage>
        <taxon>Eukaryota</taxon>
        <taxon>Metazoa</taxon>
        <taxon>Ecdysozoa</taxon>
        <taxon>Nematoda</taxon>
        <taxon>Chromadorea</taxon>
        <taxon>Rhabditida</taxon>
        <taxon>Rhabditina</taxon>
        <taxon>Rhabditomorpha</taxon>
        <taxon>Rhabditoidea</taxon>
        <taxon>Rhabditidae</taxon>
        <taxon>Peloderinae</taxon>
        <taxon>Caenorhabditis</taxon>
    </lineage>
</organism>
<feature type="compositionally biased region" description="Polar residues" evidence="2">
    <location>
        <begin position="139"/>
        <end position="156"/>
    </location>
</feature>
<feature type="compositionally biased region" description="Polar residues" evidence="2">
    <location>
        <begin position="255"/>
        <end position="270"/>
    </location>
</feature>
<dbReference type="GO" id="GO:0036126">
    <property type="term" value="C:sperm flagellum"/>
    <property type="evidence" value="ECO:0007669"/>
    <property type="project" value="TreeGrafter"/>
</dbReference>
<feature type="compositionally biased region" description="Polar residues" evidence="2">
    <location>
        <begin position="45"/>
        <end position="54"/>
    </location>
</feature>
<accession>A0A1I7T9Q8</accession>
<dbReference type="GO" id="GO:0005814">
    <property type="term" value="C:centriole"/>
    <property type="evidence" value="ECO:0007669"/>
    <property type="project" value="TreeGrafter"/>
</dbReference>
<feature type="compositionally biased region" description="Basic and acidic residues" evidence="2">
    <location>
        <begin position="211"/>
        <end position="223"/>
    </location>
</feature>
<proteinExistence type="inferred from homology"/>
<keyword evidence="3" id="KW-1185">Reference proteome</keyword>
<dbReference type="PANTHER" id="PTHR31516">
    <property type="entry name" value="STABILIZER OF AXONEMAL MICROTUBULES 2"/>
    <property type="match status" value="1"/>
</dbReference>
<reference evidence="4" key="1">
    <citation type="submission" date="2016-11" db="UniProtKB">
        <authorList>
            <consortium name="WormBaseParasite"/>
        </authorList>
    </citation>
    <scope>IDENTIFICATION</scope>
</reference>
<feature type="compositionally biased region" description="Polar residues" evidence="2">
    <location>
        <begin position="224"/>
        <end position="247"/>
    </location>
</feature>
<feature type="compositionally biased region" description="Basic and acidic residues" evidence="2">
    <location>
        <begin position="190"/>
        <end position="202"/>
    </location>
</feature>
<dbReference type="Proteomes" id="UP000095282">
    <property type="component" value="Unplaced"/>
</dbReference>
<feature type="compositionally biased region" description="Basic and acidic residues" evidence="2">
    <location>
        <begin position="89"/>
        <end position="115"/>
    </location>
</feature>
<dbReference type="eggNOG" id="ENOG502R1NR">
    <property type="taxonomic scope" value="Eukaryota"/>
</dbReference>
<evidence type="ECO:0000313" key="3">
    <source>
        <dbReference type="Proteomes" id="UP000095282"/>
    </source>
</evidence>
<name>A0A1I7T9Q8_9PELO</name>
<dbReference type="GO" id="GO:0036064">
    <property type="term" value="C:ciliary basal body"/>
    <property type="evidence" value="ECO:0007669"/>
    <property type="project" value="TreeGrafter"/>
</dbReference>
<dbReference type="GO" id="GO:0005879">
    <property type="term" value="C:axonemal microtubule"/>
    <property type="evidence" value="ECO:0007669"/>
    <property type="project" value="TreeGrafter"/>
</dbReference>
<dbReference type="AlphaFoldDB" id="A0A1I7T9Q8"/>
<evidence type="ECO:0000256" key="2">
    <source>
        <dbReference type="SAM" id="MobiDB-lite"/>
    </source>
</evidence>
<evidence type="ECO:0000313" key="4">
    <source>
        <dbReference type="WBParaSite" id="Csp11.Scaffold558.g3809.t1"/>
    </source>
</evidence>
<feature type="compositionally biased region" description="Polar residues" evidence="2">
    <location>
        <begin position="67"/>
        <end position="85"/>
    </location>
</feature>
<dbReference type="STRING" id="1561998.A0A1I7T9Q8"/>
<comment type="similarity">
    <text evidence="1">Belongs to the FAM154 family.</text>
</comment>
<dbReference type="InterPro" id="IPR033336">
    <property type="entry name" value="SAXO1/2"/>
</dbReference>
<evidence type="ECO:0000256" key="1">
    <source>
        <dbReference type="ARBA" id="ARBA00008738"/>
    </source>
</evidence>
<dbReference type="WBParaSite" id="Csp11.Scaffold558.g3809.t1">
    <property type="protein sequence ID" value="Csp11.Scaffold558.g3809.t1"/>
    <property type="gene ID" value="Csp11.Scaffold558.g3809"/>
</dbReference>
<feature type="region of interest" description="Disordered" evidence="2">
    <location>
        <begin position="45"/>
        <end position="293"/>
    </location>
</feature>
<protein>
    <submittedName>
        <fullName evidence="4">NLPC_P60 domain-containing protein</fullName>
    </submittedName>
</protein>
<sequence>MSHGAKCICQICTCGRHKCPHDRNASSFQLGDGKSHLSQEKKITQTAFESSSYQKSERATPTRHHSTLSSLFTEENSTGNVGTHTRTIKSAEYRETRRNGEQLVIEKRESQKETTHLPPIETPKTSRTSVLTGKERNSRTSIQQALQQNEINSAGNRKQETKTPTKKTVTINEEKAGYQKTYRNSSQIFEARRLHQQSESRDSSSSGISVDKTKGQTDEKTDNQQHSQIGVQKGSNRKTTSGETISDAQKKESTKNASATSQTVNQQSSPRIGVKSVASHRQSTSDVLNRSAGYSMTRTENQEDFIHRHAEKQSRKVPVDHQIIVKETNETPKRAESFKYVGSARYAKKVPADNKILQGDGQQFEAKTQNQEDFTHINGERYAKKVPADSKILQGDGQQFEARTQNQEDFTHISGERYAKKVPADNKILQGDGQQFEARTQNQEDFTYVSGERYAKKVPADNKILQGDGQQFEARTQNQEDFTYVSGERYAKKVPADNKILQGGGQQFEAKTQNQEDFTRKKGERVVINVPIDHKFMNTENQQFASQTISHEDFVDFSSDIVAESGIILEKKLSNNASSRGRSHVYETTTILEDSDSGFEGYLITSGSKSTSSHVGYPSQNDGSSYDIDYQYRPVPCIAGELLESVRRNHVNTEHYNFNACDSGHHFYREKTILEEDETTETEKTDSK</sequence>
<feature type="compositionally biased region" description="Polar residues" evidence="2">
    <location>
        <begin position="279"/>
        <end position="293"/>
    </location>
</feature>
<dbReference type="PANTHER" id="PTHR31516:SF21">
    <property type="entry name" value="NLPC_P60 DOMAIN-CONTAINING PROTEIN"/>
    <property type="match status" value="1"/>
</dbReference>
<dbReference type="GO" id="GO:0008017">
    <property type="term" value="F:microtubule binding"/>
    <property type="evidence" value="ECO:0007669"/>
    <property type="project" value="InterPro"/>
</dbReference>